<protein>
    <recommendedName>
        <fullName evidence="3">HTH cro/C1-type domain-containing protein</fullName>
    </recommendedName>
</protein>
<organism evidence="1 2">
    <name type="scientific">Trichocoleus desertorum GB2-A4</name>
    <dbReference type="NCBI Taxonomy" id="2933944"/>
    <lineage>
        <taxon>Bacteria</taxon>
        <taxon>Bacillati</taxon>
        <taxon>Cyanobacteriota</taxon>
        <taxon>Cyanophyceae</taxon>
        <taxon>Leptolyngbyales</taxon>
        <taxon>Trichocoleusaceae</taxon>
        <taxon>Trichocoleus</taxon>
    </lineage>
</organism>
<comment type="caution">
    <text evidence="1">The sequence shown here is derived from an EMBL/GenBank/DDBJ whole genome shotgun (WGS) entry which is preliminary data.</text>
</comment>
<gene>
    <name evidence="1" type="ORF">NC998_26810</name>
</gene>
<accession>A0ABV0JFY8</accession>
<name>A0ABV0JFY8_9CYAN</name>
<dbReference type="EMBL" id="JAMPKM010000040">
    <property type="protein sequence ID" value="MEP0820705.1"/>
    <property type="molecule type" value="Genomic_DNA"/>
</dbReference>
<reference evidence="1 2" key="1">
    <citation type="submission" date="2022-04" db="EMBL/GenBank/DDBJ databases">
        <title>Positive selection, recombination, and allopatry shape intraspecific diversity of widespread and dominant cyanobacteria.</title>
        <authorList>
            <person name="Wei J."/>
            <person name="Shu W."/>
            <person name="Hu C."/>
        </authorList>
    </citation>
    <scope>NUCLEOTIDE SEQUENCE [LARGE SCALE GENOMIC DNA]</scope>
    <source>
        <strain evidence="1 2">GB2-A4</strain>
    </source>
</reference>
<evidence type="ECO:0008006" key="3">
    <source>
        <dbReference type="Google" id="ProtNLM"/>
    </source>
</evidence>
<sequence length="66" mass="7216">MAHAITCNWDQLQSTKLNPKGLAAIRDGSQKPTETELLRLALALGISEQELESLPLLDEETTNAAR</sequence>
<proteinExistence type="predicted"/>
<evidence type="ECO:0000313" key="2">
    <source>
        <dbReference type="Proteomes" id="UP001464891"/>
    </source>
</evidence>
<dbReference type="Proteomes" id="UP001464891">
    <property type="component" value="Unassembled WGS sequence"/>
</dbReference>
<keyword evidence="2" id="KW-1185">Reference proteome</keyword>
<evidence type="ECO:0000313" key="1">
    <source>
        <dbReference type="EMBL" id="MEP0820705.1"/>
    </source>
</evidence>